<keyword evidence="1" id="KW-0472">Membrane</keyword>
<keyword evidence="3" id="KW-1185">Reference proteome</keyword>
<reference evidence="2 3" key="1">
    <citation type="submission" date="2020-06" db="EMBL/GenBank/DDBJ databases">
        <title>Transcriptomic and genomic resources for Thalictrum thalictroides and T. hernandezii: Facilitating candidate gene discovery in an emerging model plant lineage.</title>
        <authorList>
            <person name="Arias T."/>
            <person name="Riano-Pachon D.M."/>
            <person name="Di Stilio V.S."/>
        </authorList>
    </citation>
    <scope>NUCLEOTIDE SEQUENCE [LARGE SCALE GENOMIC DNA]</scope>
    <source>
        <strain evidence="3">cv. WT478/WT964</strain>
        <tissue evidence="2">Leaves</tissue>
    </source>
</reference>
<gene>
    <name evidence="2" type="ORF">FRX31_035391</name>
</gene>
<dbReference type="AlphaFoldDB" id="A0A7J6URD9"/>
<keyword evidence="1" id="KW-0812">Transmembrane</keyword>
<protein>
    <recommendedName>
        <fullName evidence="4">Transmembrane protein</fullName>
    </recommendedName>
</protein>
<accession>A0A7J6URD9</accession>
<keyword evidence="1" id="KW-1133">Transmembrane helix</keyword>
<evidence type="ECO:0000256" key="1">
    <source>
        <dbReference type="SAM" id="Phobius"/>
    </source>
</evidence>
<organism evidence="2 3">
    <name type="scientific">Thalictrum thalictroides</name>
    <name type="common">Rue-anemone</name>
    <name type="synonym">Anemone thalictroides</name>
    <dbReference type="NCBI Taxonomy" id="46969"/>
    <lineage>
        <taxon>Eukaryota</taxon>
        <taxon>Viridiplantae</taxon>
        <taxon>Streptophyta</taxon>
        <taxon>Embryophyta</taxon>
        <taxon>Tracheophyta</taxon>
        <taxon>Spermatophyta</taxon>
        <taxon>Magnoliopsida</taxon>
        <taxon>Ranunculales</taxon>
        <taxon>Ranunculaceae</taxon>
        <taxon>Thalictroideae</taxon>
        <taxon>Thalictrum</taxon>
    </lineage>
</organism>
<dbReference type="EMBL" id="JABWDY010044594">
    <property type="protein sequence ID" value="KAF5175021.1"/>
    <property type="molecule type" value="Genomic_DNA"/>
</dbReference>
<proteinExistence type="predicted"/>
<sequence>MANSHNVNICQSSSCNSHVDTGRLYRRDLACIYSLYTSARSLLSKKRAAEENASGFGSGAVLVVMSVLVLAVILVVVSVIFVMAWMVWLFESRHRWWWKPD</sequence>
<name>A0A7J6URD9_THATH</name>
<evidence type="ECO:0000313" key="2">
    <source>
        <dbReference type="EMBL" id="KAF5175021.1"/>
    </source>
</evidence>
<comment type="caution">
    <text evidence="2">The sequence shown here is derived from an EMBL/GenBank/DDBJ whole genome shotgun (WGS) entry which is preliminary data.</text>
</comment>
<dbReference type="Proteomes" id="UP000554482">
    <property type="component" value="Unassembled WGS sequence"/>
</dbReference>
<feature type="transmembrane region" description="Helical" evidence="1">
    <location>
        <begin position="60"/>
        <end position="90"/>
    </location>
</feature>
<evidence type="ECO:0000313" key="3">
    <source>
        <dbReference type="Proteomes" id="UP000554482"/>
    </source>
</evidence>
<evidence type="ECO:0008006" key="4">
    <source>
        <dbReference type="Google" id="ProtNLM"/>
    </source>
</evidence>